<feature type="region of interest" description="Disordered" evidence="3">
    <location>
        <begin position="375"/>
        <end position="402"/>
    </location>
</feature>
<keyword evidence="2" id="KW-0804">Transcription</keyword>
<comment type="caution">
    <text evidence="5">The sequence shown here is derived from an EMBL/GenBank/DDBJ whole genome shotgun (WGS) entry which is preliminary data.</text>
</comment>
<evidence type="ECO:0000259" key="4">
    <source>
        <dbReference type="PROSITE" id="PS50994"/>
    </source>
</evidence>
<dbReference type="InterPro" id="IPR036397">
    <property type="entry name" value="RNaseH_sf"/>
</dbReference>
<dbReference type="GO" id="GO:0015074">
    <property type="term" value="P:DNA integration"/>
    <property type="evidence" value="ECO:0007669"/>
    <property type="project" value="InterPro"/>
</dbReference>
<dbReference type="PANTHER" id="PTHR35004:SF7">
    <property type="entry name" value="INTEGRASE PROTEIN"/>
    <property type="match status" value="1"/>
</dbReference>
<dbReference type="Pfam" id="PF13565">
    <property type="entry name" value="HTH_32"/>
    <property type="match status" value="1"/>
</dbReference>
<dbReference type="Gene3D" id="3.30.420.10">
    <property type="entry name" value="Ribonuclease H-like superfamily/Ribonuclease H"/>
    <property type="match status" value="1"/>
</dbReference>
<protein>
    <submittedName>
        <fullName evidence="5">Transposase</fullName>
    </submittedName>
</protein>
<evidence type="ECO:0000313" key="6">
    <source>
        <dbReference type="Proteomes" id="UP000295146"/>
    </source>
</evidence>
<dbReference type="GO" id="GO:0003676">
    <property type="term" value="F:nucleic acid binding"/>
    <property type="evidence" value="ECO:0007669"/>
    <property type="project" value="InterPro"/>
</dbReference>
<reference evidence="5 6" key="1">
    <citation type="submission" date="2019-03" db="EMBL/GenBank/DDBJ databases">
        <title>Genomic Encyclopedia of Type Strains, Phase III (KMG-III): the genomes of soil and plant-associated and newly described type strains.</title>
        <authorList>
            <person name="Whitman W."/>
        </authorList>
    </citation>
    <scope>NUCLEOTIDE SEQUENCE [LARGE SCALE GENOMIC DNA]</scope>
    <source>
        <strain evidence="5 6">VKM Ac-2573</strain>
    </source>
</reference>
<dbReference type="Pfam" id="PF13683">
    <property type="entry name" value="rve_3"/>
    <property type="match status" value="1"/>
</dbReference>
<accession>A0A4R8C465</accession>
<name>A0A4R8C465_9ACTN</name>
<proteinExistence type="predicted"/>
<dbReference type="AlphaFoldDB" id="A0A4R8C465"/>
<evidence type="ECO:0000256" key="1">
    <source>
        <dbReference type="ARBA" id="ARBA00023015"/>
    </source>
</evidence>
<keyword evidence="6" id="KW-1185">Reference proteome</keyword>
<dbReference type="Proteomes" id="UP000295146">
    <property type="component" value="Unassembled WGS sequence"/>
</dbReference>
<feature type="region of interest" description="Disordered" evidence="3">
    <location>
        <begin position="297"/>
        <end position="316"/>
    </location>
</feature>
<dbReference type="SUPFAM" id="SSF53098">
    <property type="entry name" value="Ribonuclease H-like"/>
    <property type="match status" value="1"/>
</dbReference>
<sequence length="402" mass="45050">MSTARLVITAVLVEGCSQAEVARRYGVSPGWVSRLMARYRAEGEAAFEPRSRRPKTSPRSTPPATVGLVLALRKQLAEAGLDAGADTIEWHLQHHHDVRLSRATIHRILTRAGAVVPEPAKRPRSSYLRFAAELPNECWQSDFTHYRLANGHDVEVITWLDDHSRYALSVTAHPRITGPIVTTTFRETVAEHGIPASTLTDNGMVYTTRLSGGKGGRNGLETELRRLNVVQKNSRPNHPTTCGKVERFQQTMKKWLRAQPIQPATIAELQTLLEVFVDEYNHRRPHRSLPHRATPATAYHARPKAAPNTDRTDEVHHRVRTDRVDDTGVVTLRVNGRLHHIGIGRTHARTHVLLLIHDLEIRVVDAATGELLRERTLDPTKDYQPTGKPPGPARKHPKQTNS</sequence>
<evidence type="ECO:0000313" key="5">
    <source>
        <dbReference type="EMBL" id="TDW70576.1"/>
    </source>
</evidence>
<dbReference type="InterPro" id="IPR047656">
    <property type="entry name" value="IS481-like_transpos"/>
</dbReference>
<keyword evidence="1" id="KW-0805">Transcription regulation</keyword>
<dbReference type="PROSITE" id="PS50994">
    <property type="entry name" value="INTEGRASE"/>
    <property type="match status" value="1"/>
</dbReference>
<dbReference type="InterPro" id="IPR053721">
    <property type="entry name" value="Fimbrial_Adhesin_Reg"/>
</dbReference>
<dbReference type="Gene3D" id="1.10.10.2690">
    <property type="match status" value="1"/>
</dbReference>
<feature type="compositionally biased region" description="Basic residues" evidence="3">
    <location>
        <begin position="393"/>
        <end position="402"/>
    </location>
</feature>
<dbReference type="NCBIfam" id="NF033577">
    <property type="entry name" value="transpos_IS481"/>
    <property type="match status" value="1"/>
</dbReference>
<dbReference type="InterPro" id="IPR012337">
    <property type="entry name" value="RNaseH-like_sf"/>
</dbReference>
<gene>
    <name evidence="5" type="ORF">EV653_4625</name>
</gene>
<dbReference type="InterPro" id="IPR001584">
    <property type="entry name" value="Integrase_cat-core"/>
</dbReference>
<evidence type="ECO:0000256" key="3">
    <source>
        <dbReference type="SAM" id="MobiDB-lite"/>
    </source>
</evidence>
<dbReference type="SUPFAM" id="SSF46689">
    <property type="entry name" value="Homeodomain-like"/>
    <property type="match status" value="1"/>
</dbReference>
<evidence type="ECO:0000256" key="2">
    <source>
        <dbReference type="ARBA" id="ARBA00023163"/>
    </source>
</evidence>
<dbReference type="RefSeq" id="WP_134105745.1">
    <property type="nucleotide sequence ID" value="NZ_SODP01000002.1"/>
</dbReference>
<organism evidence="5 6">
    <name type="scientific">Kribbella pratensis</name>
    <dbReference type="NCBI Taxonomy" id="2512112"/>
    <lineage>
        <taxon>Bacteria</taxon>
        <taxon>Bacillati</taxon>
        <taxon>Actinomycetota</taxon>
        <taxon>Actinomycetes</taxon>
        <taxon>Propionibacteriales</taxon>
        <taxon>Kribbellaceae</taxon>
        <taxon>Kribbella</taxon>
    </lineage>
</organism>
<dbReference type="InterPro" id="IPR009057">
    <property type="entry name" value="Homeodomain-like_sf"/>
</dbReference>
<dbReference type="EMBL" id="SODP01000002">
    <property type="protein sequence ID" value="TDW70576.1"/>
    <property type="molecule type" value="Genomic_DNA"/>
</dbReference>
<dbReference type="PANTHER" id="PTHR35004">
    <property type="entry name" value="TRANSPOSASE RV3428C-RELATED"/>
    <property type="match status" value="1"/>
</dbReference>
<dbReference type="OrthoDB" id="52928at2"/>
<feature type="domain" description="Integrase catalytic" evidence="4">
    <location>
        <begin position="131"/>
        <end position="303"/>
    </location>
</feature>